<reference evidence="1 2" key="1">
    <citation type="submission" date="2019-02" db="EMBL/GenBank/DDBJ databases">
        <title>Ureibacillus thermophilus.</title>
        <authorList>
            <person name="Sunny J.S."/>
            <person name="Natarajan A."/>
            <person name="Saleena L.M."/>
        </authorList>
    </citation>
    <scope>NUCLEOTIDE SEQUENCE [LARGE SCALE GENOMIC DNA]</scope>
    <source>
        <strain evidence="1 2">LM102</strain>
    </source>
</reference>
<keyword evidence="2" id="KW-1185">Reference proteome</keyword>
<dbReference type="KEGG" id="uth:DKZ56_13045"/>
<dbReference type="InterPro" id="IPR032366">
    <property type="entry name" value="DUF4871"/>
</dbReference>
<proteinExistence type="predicted"/>
<protein>
    <submittedName>
        <fullName evidence="1">DUF4871 domain-containing protein</fullName>
    </submittedName>
</protein>
<dbReference type="EMBL" id="CP036528">
    <property type="protein sequence ID" value="QBK26693.1"/>
    <property type="molecule type" value="Genomic_DNA"/>
</dbReference>
<evidence type="ECO:0000313" key="1">
    <source>
        <dbReference type="EMBL" id="QBK26693.1"/>
    </source>
</evidence>
<evidence type="ECO:0000313" key="2">
    <source>
        <dbReference type="Proteomes" id="UP000291151"/>
    </source>
</evidence>
<dbReference type="AlphaFoldDB" id="A0A4P6UTY5"/>
<dbReference type="Pfam" id="PF16167">
    <property type="entry name" value="DUF4871"/>
    <property type="match status" value="1"/>
</dbReference>
<name>A0A4P6UTY5_9BACL</name>
<accession>A0A4P6UTY5</accession>
<sequence>MRNKIIMLISVLLLMTLVGCKNLDENKKLEESPTFTLPVTFHDGTKGEYVLIGKEGKVGILVGSGNEGEAVATRFIANQPNKYMWHFWGEEDKISGDFKVVGIDKDGKEHPVLLSGNNTVWQYSNVSISPNNGADSHIPSSMMFPTSGLWKLKIYFNDQLFEELVINVEES</sequence>
<dbReference type="Gene3D" id="2.60.40.3830">
    <property type="match status" value="1"/>
</dbReference>
<dbReference type="Proteomes" id="UP000291151">
    <property type="component" value="Chromosome"/>
</dbReference>
<dbReference type="RefSeq" id="WP_208650379.1">
    <property type="nucleotide sequence ID" value="NZ_CP036528.1"/>
</dbReference>
<dbReference type="PROSITE" id="PS51257">
    <property type="entry name" value="PROKAR_LIPOPROTEIN"/>
    <property type="match status" value="1"/>
</dbReference>
<organism evidence="1 2">
    <name type="scientific">Ureibacillus thermophilus</name>
    <dbReference type="NCBI Taxonomy" id="367743"/>
    <lineage>
        <taxon>Bacteria</taxon>
        <taxon>Bacillati</taxon>
        <taxon>Bacillota</taxon>
        <taxon>Bacilli</taxon>
        <taxon>Bacillales</taxon>
        <taxon>Caryophanaceae</taxon>
        <taxon>Ureibacillus</taxon>
    </lineage>
</organism>
<gene>
    <name evidence="1" type="ORF">DKZ56_13045</name>
</gene>